<dbReference type="InterPro" id="IPR035979">
    <property type="entry name" value="RBD_domain_sf"/>
</dbReference>
<evidence type="ECO:0000256" key="1">
    <source>
        <dbReference type="ARBA" id="ARBA00022884"/>
    </source>
</evidence>
<evidence type="ECO:0000256" key="2">
    <source>
        <dbReference type="PROSITE-ProRule" id="PRU00176"/>
    </source>
</evidence>
<proteinExistence type="predicted"/>
<accession>A0A811JU72</accession>
<feature type="compositionally biased region" description="Basic and acidic residues" evidence="3">
    <location>
        <begin position="131"/>
        <end position="140"/>
    </location>
</feature>
<feature type="region of interest" description="Disordered" evidence="3">
    <location>
        <begin position="1"/>
        <end position="27"/>
    </location>
</feature>
<evidence type="ECO:0000259" key="4">
    <source>
        <dbReference type="PROSITE" id="PS50102"/>
    </source>
</evidence>
<feature type="region of interest" description="Disordered" evidence="3">
    <location>
        <begin position="116"/>
        <end position="169"/>
    </location>
</feature>
<dbReference type="EMBL" id="CAJFCW020000001">
    <property type="protein sequence ID" value="CAG9082662.1"/>
    <property type="molecule type" value="Genomic_DNA"/>
</dbReference>
<dbReference type="SUPFAM" id="SSF54928">
    <property type="entry name" value="RNA-binding domain, RBD"/>
    <property type="match status" value="1"/>
</dbReference>
<dbReference type="Pfam" id="PF00076">
    <property type="entry name" value="RRM_1"/>
    <property type="match status" value="1"/>
</dbReference>
<keyword evidence="6" id="KW-1185">Reference proteome</keyword>
<dbReference type="GO" id="GO:0003723">
    <property type="term" value="F:RNA binding"/>
    <property type="evidence" value="ECO:0007669"/>
    <property type="project" value="UniProtKB-UniRule"/>
</dbReference>
<evidence type="ECO:0000256" key="3">
    <source>
        <dbReference type="SAM" id="MobiDB-lite"/>
    </source>
</evidence>
<dbReference type="InterPro" id="IPR012677">
    <property type="entry name" value="Nucleotide-bd_a/b_plait_sf"/>
</dbReference>
<dbReference type="EMBL" id="CAJFDH010000001">
    <property type="protein sequence ID" value="CAD5206659.1"/>
    <property type="molecule type" value="Genomic_DNA"/>
</dbReference>
<feature type="domain" description="RRM" evidence="4">
    <location>
        <begin position="35"/>
        <end position="108"/>
    </location>
</feature>
<dbReference type="Proteomes" id="UP000614601">
    <property type="component" value="Unassembled WGS sequence"/>
</dbReference>
<comment type="caution">
    <text evidence="5">The sequence shown here is derived from an EMBL/GenBank/DDBJ whole genome shotgun (WGS) entry which is preliminary data.</text>
</comment>
<gene>
    <name evidence="5" type="ORF">BOKJ2_LOCUS1343</name>
</gene>
<dbReference type="Gene3D" id="3.30.70.330">
    <property type="match status" value="1"/>
</dbReference>
<evidence type="ECO:0000313" key="5">
    <source>
        <dbReference type="EMBL" id="CAD5206659.1"/>
    </source>
</evidence>
<dbReference type="InterPro" id="IPR000504">
    <property type="entry name" value="RRM_dom"/>
</dbReference>
<dbReference type="PANTHER" id="PTHR13968">
    <property type="entry name" value="HETEROGENEOUS NUCLEAR RIBONUCLEOPROTEIN"/>
    <property type="match status" value="1"/>
</dbReference>
<organism evidence="5 6">
    <name type="scientific">Bursaphelenchus okinawaensis</name>
    <dbReference type="NCBI Taxonomy" id="465554"/>
    <lineage>
        <taxon>Eukaryota</taxon>
        <taxon>Metazoa</taxon>
        <taxon>Ecdysozoa</taxon>
        <taxon>Nematoda</taxon>
        <taxon>Chromadorea</taxon>
        <taxon>Rhabditida</taxon>
        <taxon>Tylenchina</taxon>
        <taxon>Tylenchomorpha</taxon>
        <taxon>Aphelenchoidea</taxon>
        <taxon>Aphelenchoididae</taxon>
        <taxon>Bursaphelenchus</taxon>
    </lineage>
</organism>
<dbReference type="Proteomes" id="UP000783686">
    <property type="component" value="Unassembled WGS sequence"/>
</dbReference>
<name>A0A811JU72_9BILA</name>
<dbReference type="PANTHER" id="PTHR13968:SF26">
    <property type="entry name" value="RRM DOMAIN-CONTAINING PROTEIN"/>
    <property type="match status" value="1"/>
</dbReference>
<dbReference type="OrthoDB" id="6730379at2759"/>
<dbReference type="AlphaFoldDB" id="A0A811JU72"/>
<protein>
    <recommendedName>
        <fullName evidence="4">RRM domain-containing protein</fullName>
    </recommendedName>
</protein>
<reference evidence="5" key="1">
    <citation type="submission" date="2020-09" db="EMBL/GenBank/DDBJ databases">
        <authorList>
            <person name="Kikuchi T."/>
        </authorList>
    </citation>
    <scope>NUCLEOTIDE SEQUENCE</scope>
    <source>
        <strain evidence="5">SH1</strain>
    </source>
</reference>
<keyword evidence="1 2" id="KW-0694">RNA-binding</keyword>
<dbReference type="InterPro" id="IPR051186">
    <property type="entry name" value="RRM_HNRPC/RALY_subfam"/>
</dbReference>
<evidence type="ECO:0000313" key="6">
    <source>
        <dbReference type="Proteomes" id="UP000614601"/>
    </source>
</evidence>
<feature type="region of interest" description="Disordered" evidence="3">
    <location>
        <begin position="185"/>
        <end position="221"/>
    </location>
</feature>
<dbReference type="SMART" id="SM00360">
    <property type="entry name" value="RRM"/>
    <property type="match status" value="1"/>
</dbReference>
<feature type="compositionally biased region" description="Basic residues" evidence="3">
    <location>
        <begin position="121"/>
        <end position="130"/>
    </location>
</feature>
<sequence length="327" mass="36832">MAGKLIIPPNAKYQPQDPQYVSTETGSKDPYVMRSRVFVGCLNTDTVSREDVIQLFSMYGPLRGVSHFKSQGYGFVQFDNEEDAIDAVQNLNLYEFHELVLDVKIATPTVSFLQKDDKLQKKQRSKRGGRKERERRERAASYKGGYGNNQQSSNYVDYDEDIDGSPGSFIQSPANVVRPLLPSRAPAAVPPAQTSASAPEPTGPPTEVQDLTPNSDLPLPPRFKYQTAAEKQEGSVLNENEVPDVLICGGCHLITANAQFFLEHRIRECDRKIVMKSEDEPEFLKCYSCKVPCKNSWDLIYHMSQAHKLNLYNNKTTSTVEYPEQQQ</sequence>
<dbReference type="GO" id="GO:0005634">
    <property type="term" value="C:nucleus"/>
    <property type="evidence" value="ECO:0007669"/>
    <property type="project" value="TreeGrafter"/>
</dbReference>
<dbReference type="PROSITE" id="PS50102">
    <property type="entry name" value="RRM"/>
    <property type="match status" value="1"/>
</dbReference>
<feature type="compositionally biased region" description="Polar residues" evidence="3">
    <location>
        <begin position="16"/>
        <end position="25"/>
    </location>
</feature>